<evidence type="ECO:0000256" key="1">
    <source>
        <dbReference type="ARBA" id="ARBA00004123"/>
    </source>
</evidence>
<accession>A0AAF0IPL8</accession>
<dbReference type="InterPro" id="IPR036864">
    <property type="entry name" value="Zn2-C6_fun-type_DNA-bd_sf"/>
</dbReference>
<dbReference type="GO" id="GO:0000981">
    <property type="term" value="F:DNA-binding transcription factor activity, RNA polymerase II-specific"/>
    <property type="evidence" value="ECO:0007669"/>
    <property type="project" value="InterPro"/>
</dbReference>
<reference evidence="4" key="1">
    <citation type="submission" date="2023-03" db="EMBL/GenBank/DDBJ databases">
        <title>Mating type loci evolution in Malassezia.</title>
        <authorList>
            <person name="Coelho M.A."/>
        </authorList>
    </citation>
    <scope>NUCLEOTIDE SEQUENCE</scope>
    <source>
        <strain evidence="4">CBS 14135</strain>
    </source>
</reference>
<dbReference type="Proteomes" id="UP001216638">
    <property type="component" value="Chromosome 3"/>
</dbReference>
<dbReference type="CDD" id="cd12148">
    <property type="entry name" value="fungal_TF_MHR"/>
    <property type="match status" value="1"/>
</dbReference>
<evidence type="ECO:0000313" key="4">
    <source>
        <dbReference type="EMBL" id="WFC96362.1"/>
    </source>
</evidence>
<keyword evidence="2" id="KW-0539">Nucleus</keyword>
<dbReference type="AlphaFoldDB" id="A0AAF0IPL8"/>
<gene>
    <name evidence="4" type="ORF">MBRA1_003019</name>
</gene>
<proteinExistence type="predicted"/>
<dbReference type="SUPFAM" id="SSF57701">
    <property type="entry name" value="Zn2/Cys6 DNA-binding domain"/>
    <property type="match status" value="1"/>
</dbReference>
<dbReference type="PROSITE" id="PS00463">
    <property type="entry name" value="ZN2_CY6_FUNGAL_1"/>
    <property type="match status" value="1"/>
</dbReference>
<dbReference type="Pfam" id="PF00172">
    <property type="entry name" value="Zn_clus"/>
    <property type="match status" value="1"/>
</dbReference>
<dbReference type="GO" id="GO:0008270">
    <property type="term" value="F:zinc ion binding"/>
    <property type="evidence" value="ECO:0007669"/>
    <property type="project" value="InterPro"/>
</dbReference>
<dbReference type="PANTHER" id="PTHR31001:SF89">
    <property type="entry name" value="ZN(2)-C6 FUNGAL-TYPE DOMAIN-CONTAINING PROTEIN"/>
    <property type="match status" value="1"/>
</dbReference>
<evidence type="ECO:0000259" key="3">
    <source>
        <dbReference type="PROSITE" id="PS00463"/>
    </source>
</evidence>
<dbReference type="SMART" id="SM00066">
    <property type="entry name" value="GAL4"/>
    <property type="match status" value="1"/>
</dbReference>
<evidence type="ECO:0000256" key="2">
    <source>
        <dbReference type="ARBA" id="ARBA00023242"/>
    </source>
</evidence>
<protein>
    <recommendedName>
        <fullName evidence="3">Zn(2)-C6 fungal-type domain-containing protein</fullName>
    </recommendedName>
</protein>
<comment type="subcellular location">
    <subcellularLocation>
        <location evidence="1">Nucleus</location>
    </subcellularLocation>
</comment>
<sequence>MDASRGGGSRMGAKRVRALAAAIARERAPPRKRTKKAQSCDPCRRRKLKCDRGWPCGACCDRNEQDACTWEDGVVPEHTGRDAQKNTLVLQKMGVIESQLDRLLQRLDDVEARLGDRERPRGKRAREYLAHTMDSYTVGGVFGVSWQPSSDACMRRTLMHMQASMPDETTMRELLDVYASEMDWSRRFLDTDEVNARAEKVLALEARLEEDPDCIEHLSRDEVTHLIYTEAIVLAIMGLSMVFSRDSKHKERYKERDSLRLYGPYFHEAMLGLSTLNVFEEPHMDYIFSIGVCLLQTTVHVALLLDLDVEPPPSLPPLEASRRVQTFMMLCLQDWFCTTTTKRLPIIRPDPIRFPSMFGTPEQQSKYLTVAEQSRLGLAHLYSKASILDLQHDDYSVTCRLHDEAMRLRARISKEHHEPGLSESTRSIYAFIGAAGFDYFLLRIHLRFYVRGWDDPRYRLSRDTCFSSARHLLQVFRAAFSWKVPPRALIDTPNKPGEWAVPDQVSVAARMWWLSNWATAGALLLVKHLTILSERDETQHWDQEREEIVQDLCIMSRLLQYLSPITTFAHQGYEAMQRVAAHALRENFHAPPGAQDNFVAHWAARLLQMRPDAPCKGDGAACSSAEPMSLLNRMMNSSHPFSERDTTSGSFVASGTANPYPGDAHSPHLMKEGTVPPAVASDDQLDTFWAQFAMPQYQRTSPIPPIPVVTSAMPPQTDPVFSLPLPMPTGDQNEWLSNISAPDTAFLGPSRDFVTSNQFNFPMASLGPLTDDLLRMFDGFPKSENPDEPAQAINMS</sequence>
<feature type="domain" description="Zn(2)-C6 fungal-type" evidence="3">
    <location>
        <begin position="39"/>
        <end position="68"/>
    </location>
</feature>
<dbReference type="InterPro" id="IPR001138">
    <property type="entry name" value="Zn2Cys6_DnaBD"/>
</dbReference>
<keyword evidence="5" id="KW-1185">Reference proteome</keyword>
<dbReference type="InterPro" id="IPR050613">
    <property type="entry name" value="Sec_Metabolite_Reg"/>
</dbReference>
<dbReference type="Gene3D" id="4.10.240.10">
    <property type="entry name" value="Zn(2)-C6 fungal-type DNA-binding domain"/>
    <property type="match status" value="1"/>
</dbReference>
<evidence type="ECO:0000313" key="5">
    <source>
        <dbReference type="Proteomes" id="UP001216638"/>
    </source>
</evidence>
<organism evidence="4 5">
    <name type="scientific">Malassezia brasiliensis</name>
    <dbReference type="NCBI Taxonomy" id="1821822"/>
    <lineage>
        <taxon>Eukaryota</taxon>
        <taxon>Fungi</taxon>
        <taxon>Dikarya</taxon>
        <taxon>Basidiomycota</taxon>
        <taxon>Ustilaginomycotina</taxon>
        <taxon>Malasseziomycetes</taxon>
        <taxon>Malasseziales</taxon>
        <taxon>Malasseziaceae</taxon>
        <taxon>Malassezia</taxon>
    </lineage>
</organism>
<dbReference type="GO" id="GO:0005634">
    <property type="term" value="C:nucleus"/>
    <property type="evidence" value="ECO:0007669"/>
    <property type="project" value="UniProtKB-SubCell"/>
</dbReference>
<name>A0AAF0IPL8_9BASI</name>
<dbReference type="EMBL" id="CP119953">
    <property type="protein sequence ID" value="WFC96362.1"/>
    <property type="molecule type" value="Genomic_DNA"/>
</dbReference>
<dbReference type="CDD" id="cd00067">
    <property type="entry name" value="GAL4"/>
    <property type="match status" value="1"/>
</dbReference>
<dbReference type="PANTHER" id="PTHR31001">
    <property type="entry name" value="UNCHARACTERIZED TRANSCRIPTIONAL REGULATORY PROTEIN"/>
    <property type="match status" value="1"/>
</dbReference>